<evidence type="ECO:0000256" key="1">
    <source>
        <dbReference type="SAM" id="MobiDB-lite"/>
    </source>
</evidence>
<organism evidence="2">
    <name type="scientific">Oryza meridionalis</name>
    <dbReference type="NCBI Taxonomy" id="40149"/>
    <lineage>
        <taxon>Eukaryota</taxon>
        <taxon>Viridiplantae</taxon>
        <taxon>Streptophyta</taxon>
        <taxon>Embryophyta</taxon>
        <taxon>Tracheophyta</taxon>
        <taxon>Spermatophyta</taxon>
        <taxon>Magnoliopsida</taxon>
        <taxon>Liliopsida</taxon>
        <taxon>Poales</taxon>
        <taxon>Poaceae</taxon>
        <taxon>BOP clade</taxon>
        <taxon>Oryzoideae</taxon>
        <taxon>Oryzeae</taxon>
        <taxon>Oryzinae</taxon>
        <taxon>Oryza</taxon>
    </lineage>
</organism>
<reference evidence="2" key="2">
    <citation type="submission" date="2018-05" db="EMBL/GenBank/DDBJ databases">
        <title>OmerRS3 (Oryza meridionalis Reference Sequence Version 3).</title>
        <authorList>
            <person name="Zhang J."/>
            <person name="Kudrna D."/>
            <person name="Lee S."/>
            <person name="Talag J."/>
            <person name="Welchert J."/>
            <person name="Wing R.A."/>
        </authorList>
    </citation>
    <scope>NUCLEOTIDE SEQUENCE [LARGE SCALE GENOMIC DNA]</scope>
    <source>
        <strain evidence="2">cv. OR44</strain>
    </source>
</reference>
<dbReference type="HOGENOM" id="CLU_736468_0_0_1"/>
<evidence type="ECO:0000313" key="2">
    <source>
        <dbReference type="EnsemblPlants" id="OMERI06G10900.1"/>
    </source>
</evidence>
<proteinExistence type="predicted"/>
<feature type="compositionally biased region" description="Basic and acidic residues" evidence="1">
    <location>
        <begin position="303"/>
        <end position="317"/>
    </location>
</feature>
<dbReference type="PANTHER" id="PTHR33186:SF15">
    <property type="entry name" value="OS06G0249850 PROTEIN"/>
    <property type="match status" value="1"/>
</dbReference>
<evidence type="ECO:0000313" key="3">
    <source>
        <dbReference type="Proteomes" id="UP000008021"/>
    </source>
</evidence>
<name>A0A0E0DZV0_9ORYZ</name>
<dbReference type="Proteomes" id="UP000008021">
    <property type="component" value="Chromosome 6"/>
</dbReference>
<keyword evidence="3" id="KW-1185">Reference proteome</keyword>
<protein>
    <submittedName>
        <fullName evidence="2">Uncharacterized protein</fullName>
    </submittedName>
</protein>
<feature type="region of interest" description="Disordered" evidence="1">
    <location>
        <begin position="287"/>
        <end position="324"/>
    </location>
</feature>
<accession>A0A0E0DZV0</accession>
<dbReference type="PANTHER" id="PTHR33186">
    <property type="entry name" value="OS10G0136150 PROTEIN-RELATED"/>
    <property type="match status" value="1"/>
</dbReference>
<dbReference type="EnsemblPlants" id="OMERI06G10900.1">
    <property type="protein sequence ID" value="OMERI06G10900.1"/>
    <property type="gene ID" value="OMERI06G10900"/>
</dbReference>
<reference evidence="2" key="1">
    <citation type="submission" date="2015-04" db="UniProtKB">
        <authorList>
            <consortium name="EnsemblPlants"/>
        </authorList>
    </citation>
    <scope>IDENTIFICATION</scope>
</reference>
<dbReference type="Gramene" id="OMERI06G10900.1">
    <property type="protein sequence ID" value="OMERI06G10900.1"/>
    <property type="gene ID" value="OMERI06G10900"/>
</dbReference>
<dbReference type="AlphaFoldDB" id="A0A0E0DZV0"/>
<sequence>MATMTLSVIPSPPLPEDVYGALLMTAEGGGLGFAAVLERSNLHLWSKPKEEWEHLQDVRDLKTLLPQGSISMMNNLLIGFADGGVRVVVVRTYHGPFIVELGSTGPARVALRRSGINAVFPYTSFCTPARIDQKQGTMREEALNPDHLALLRVLFIARALQLLPGHLPLIGGEHLQQPLRLLQGGAQPGNLQLLGGLQRGHHLPHLLPRPRRQVAEGAAGRLVVGVLDEGVALALVGGRVEGGEAEGADGADELAGVAELGLGGVEADVADVDDAAAAAVHVGHGGSGLGQWHSHARSQSGARRGEKSRRDGGDSQRARGAGDGWLAGIGPGPFIEAILLSALGVGLRLGVQLRWRWREQGADSDSETAAYWAVSI</sequence>